<feature type="domain" description="Tlde1" evidence="3">
    <location>
        <begin position="273"/>
        <end position="379"/>
    </location>
</feature>
<dbReference type="InterPro" id="IPR021225">
    <property type="entry name" value="Tlde1_dom"/>
</dbReference>
<dbReference type="EMBL" id="PDVP01000011">
    <property type="protein sequence ID" value="PHP65916.1"/>
    <property type="molecule type" value="Genomic_DNA"/>
</dbReference>
<evidence type="ECO:0000256" key="1">
    <source>
        <dbReference type="SAM" id="MobiDB-lite"/>
    </source>
</evidence>
<name>A0A2G1QK65_9HYPH</name>
<evidence type="ECO:0000313" key="5">
    <source>
        <dbReference type="Proteomes" id="UP000221168"/>
    </source>
</evidence>
<keyword evidence="5" id="KW-1185">Reference proteome</keyword>
<feature type="transmembrane region" description="Helical" evidence="2">
    <location>
        <begin position="45"/>
        <end position="70"/>
    </location>
</feature>
<keyword evidence="2" id="KW-0812">Transmembrane</keyword>
<proteinExistence type="predicted"/>
<gene>
    <name evidence="4" type="ORF">CSC94_16485</name>
</gene>
<keyword evidence="2" id="KW-1133">Transmembrane helix</keyword>
<evidence type="ECO:0000259" key="3">
    <source>
        <dbReference type="Pfam" id="PF10908"/>
    </source>
</evidence>
<evidence type="ECO:0000256" key="2">
    <source>
        <dbReference type="SAM" id="Phobius"/>
    </source>
</evidence>
<dbReference type="Proteomes" id="UP000221168">
    <property type="component" value="Unassembled WGS sequence"/>
</dbReference>
<feature type="region of interest" description="Disordered" evidence="1">
    <location>
        <begin position="194"/>
        <end position="234"/>
    </location>
</feature>
<sequence>MDRAFLERRPEQDDRFRQSGMRHLTDGVCVSRPAGSRSRLKTMPVAACAGSLLGVLALLGATALIAGGVARFSTSVAQMPALLHASAASVDPRRGYEADRAARPARIAEGDRAARLAMIRNAREDRFVQRSAAIDPQRFAAVPLPVHLRQASAPVTVASLEPQAQRMAEIPLPRPRPQVAEATAAIDEAPQVATLPAPDVTPSPRPEHAARKKQGHNALAYASPDDGAGEEKPGGIFGRLFGGSAADALPGRASKVAVYDIGSATVYLPNGDKLEAHSGLAHMQDNPRYVTQKNRGPTPPNLYNLVMRESRFHGVEAIRLLPADGRKKYNRDGLLAHTYMYAGGGSRSQSNGCVVFKRYERFLNAFKRGEIERLIVVPSMKELPTYVAAL</sequence>
<evidence type="ECO:0000313" key="4">
    <source>
        <dbReference type="EMBL" id="PHP65916.1"/>
    </source>
</evidence>
<organism evidence="4 5">
    <name type="scientific">Zhengella mangrovi</name>
    <dbReference type="NCBI Taxonomy" id="1982044"/>
    <lineage>
        <taxon>Bacteria</taxon>
        <taxon>Pseudomonadati</taxon>
        <taxon>Pseudomonadota</taxon>
        <taxon>Alphaproteobacteria</taxon>
        <taxon>Hyphomicrobiales</taxon>
        <taxon>Notoacmeibacteraceae</taxon>
        <taxon>Zhengella</taxon>
    </lineage>
</organism>
<reference evidence="4 5" key="1">
    <citation type="submission" date="2017-10" db="EMBL/GenBank/DDBJ databases">
        <title>Sedimentibacterium mangrovi gen. nov., sp. nov., a novel member of family Phyllobacteriacea isolated from mangrove sediment.</title>
        <authorList>
            <person name="Liao H."/>
            <person name="Tian Y."/>
        </authorList>
    </citation>
    <scope>NUCLEOTIDE SEQUENCE [LARGE SCALE GENOMIC DNA]</scope>
    <source>
        <strain evidence="4 5">X9-2-2</strain>
    </source>
</reference>
<keyword evidence="2" id="KW-0472">Membrane</keyword>
<dbReference type="AlphaFoldDB" id="A0A2G1QK65"/>
<accession>A0A2G1QK65</accession>
<comment type="caution">
    <text evidence="4">The sequence shown here is derived from an EMBL/GenBank/DDBJ whole genome shotgun (WGS) entry which is preliminary data.</text>
</comment>
<protein>
    <recommendedName>
        <fullName evidence="3">Tlde1 domain-containing protein</fullName>
    </recommendedName>
</protein>
<dbReference type="Pfam" id="PF10908">
    <property type="entry name" value="Tlde1_dom"/>
    <property type="match status" value="1"/>
</dbReference>
<dbReference type="OrthoDB" id="9816088at2"/>